<dbReference type="EMBL" id="JACMSC010000003">
    <property type="protein sequence ID" value="KAG6529683.1"/>
    <property type="molecule type" value="Genomic_DNA"/>
</dbReference>
<evidence type="ECO:0000313" key="2">
    <source>
        <dbReference type="EMBL" id="KAG6529683.1"/>
    </source>
</evidence>
<evidence type="ECO:0000313" key="3">
    <source>
        <dbReference type="Proteomes" id="UP000734854"/>
    </source>
</evidence>
<gene>
    <name evidence="2" type="ORF">ZIOFF_011896</name>
</gene>
<dbReference type="AlphaFoldDB" id="A0A8J5LTJ7"/>
<accession>A0A8J5LTJ7</accession>
<evidence type="ECO:0000256" key="1">
    <source>
        <dbReference type="SAM" id="MobiDB-lite"/>
    </source>
</evidence>
<dbReference type="Proteomes" id="UP000734854">
    <property type="component" value="Unassembled WGS sequence"/>
</dbReference>
<name>A0A8J5LTJ7_ZINOF</name>
<feature type="region of interest" description="Disordered" evidence="1">
    <location>
        <begin position="72"/>
        <end position="107"/>
    </location>
</feature>
<sequence>MEGAASLVLPLIGIVAVAAATFYAVSFTELREVVIDISIPNILTLDSLELSDMDDFVHGLFCRSRSGTWTKQRRKEAAAAGSGPRRAPESAELEEKPRKKPGNEYSS</sequence>
<organism evidence="2 3">
    <name type="scientific">Zingiber officinale</name>
    <name type="common">Ginger</name>
    <name type="synonym">Amomum zingiber</name>
    <dbReference type="NCBI Taxonomy" id="94328"/>
    <lineage>
        <taxon>Eukaryota</taxon>
        <taxon>Viridiplantae</taxon>
        <taxon>Streptophyta</taxon>
        <taxon>Embryophyta</taxon>
        <taxon>Tracheophyta</taxon>
        <taxon>Spermatophyta</taxon>
        <taxon>Magnoliopsida</taxon>
        <taxon>Liliopsida</taxon>
        <taxon>Zingiberales</taxon>
        <taxon>Zingiberaceae</taxon>
        <taxon>Zingiber</taxon>
    </lineage>
</organism>
<keyword evidence="3" id="KW-1185">Reference proteome</keyword>
<feature type="compositionally biased region" description="Basic and acidic residues" evidence="1">
    <location>
        <begin position="86"/>
        <end position="97"/>
    </location>
</feature>
<protein>
    <submittedName>
        <fullName evidence="2">Uncharacterized protein</fullName>
    </submittedName>
</protein>
<reference evidence="2 3" key="1">
    <citation type="submission" date="2020-08" db="EMBL/GenBank/DDBJ databases">
        <title>Plant Genome Project.</title>
        <authorList>
            <person name="Zhang R.-G."/>
        </authorList>
    </citation>
    <scope>NUCLEOTIDE SEQUENCE [LARGE SCALE GENOMIC DNA]</scope>
    <source>
        <tissue evidence="2">Rhizome</tissue>
    </source>
</reference>
<proteinExistence type="predicted"/>
<comment type="caution">
    <text evidence="2">The sequence shown here is derived from an EMBL/GenBank/DDBJ whole genome shotgun (WGS) entry which is preliminary data.</text>
</comment>